<dbReference type="EMBL" id="ON995367">
    <property type="protein sequence ID" value="UUG66283.1"/>
    <property type="molecule type" value="Genomic_DNA"/>
</dbReference>
<reference evidence="1 2" key="1">
    <citation type="submission" date="2022-07" db="EMBL/GenBank/DDBJ databases">
        <title>T7-like phage vB_PcaP_P15_PC2B6 infecting Pectobacterium carotovorum is a new member of the genus Unyawovirus.</title>
        <authorList>
            <person name="Naligama K.N."/>
            <person name="Halmillawewa A.P."/>
        </authorList>
    </citation>
    <scope>NUCLEOTIDE SEQUENCE [LARGE SCALE GENOMIC DNA]</scope>
</reference>
<evidence type="ECO:0000313" key="2">
    <source>
        <dbReference type="Proteomes" id="UP001299972"/>
    </source>
</evidence>
<sequence length="76" mass="8910">MGALKLTRWDSGMSQHIDMTKVTKKHREAVKEAIGHFKENPTPEHFGYLMQQLALSYRVLKIRHNKPIVNQWTLKP</sequence>
<protein>
    <submittedName>
        <fullName evidence="1">Uncharacterized protein</fullName>
    </submittedName>
</protein>
<organism evidence="1 2">
    <name type="scientific">Pectobacterium phage vB_PcaP_P15_PC2B6</name>
    <dbReference type="NCBI Taxonomy" id="2968434"/>
    <lineage>
        <taxon>Viruses</taxon>
        <taxon>Duplodnaviria</taxon>
        <taxon>Heunggongvirae</taxon>
        <taxon>Uroviricota</taxon>
        <taxon>Caudoviricetes</taxon>
        <taxon>Autographivirales</taxon>
        <taxon>Autotranscriptaviridae</taxon>
        <taxon>Studiervirinae</taxon>
        <taxon>Unyawovirus</taxon>
        <taxon>Unyawovirus PC2B6</taxon>
    </lineage>
</organism>
<name>A0AAX3BPF7_9CAUD</name>
<proteinExistence type="predicted"/>
<gene>
    <name evidence="1" type="ORF">CPT_P15_004</name>
</gene>
<evidence type="ECO:0000313" key="1">
    <source>
        <dbReference type="EMBL" id="UUG66283.1"/>
    </source>
</evidence>
<accession>A0AAX3BPF7</accession>
<keyword evidence="2" id="KW-1185">Reference proteome</keyword>
<dbReference type="Proteomes" id="UP001299972">
    <property type="component" value="Segment"/>
</dbReference>